<feature type="signal peptide" evidence="1">
    <location>
        <begin position="1"/>
        <end position="17"/>
    </location>
</feature>
<dbReference type="AlphaFoldDB" id="A0A1Y1VUU8"/>
<dbReference type="OrthoDB" id="2128264at2759"/>
<evidence type="ECO:0000256" key="1">
    <source>
        <dbReference type="SAM" id="SignalP"/>
    </source>
</evidence>
<comment type="caution">
    <text evidence="2">The sequence shown here is derived from an EMBL/GenBank/DDBJ whole genome shotgun (WGS) entry which is preliminary data.</text>
</comment>
<dbReference type="Pfam" id="PF00657">
    <property type="entry name" value="Lipase_GDSL"/>
    <property type="match status" value="1"/>
</dbReference>
<evidence type="ECO:0008006" key="4">
    <source>
        <dbReference type="Google" id="ProtNLM"/>
    </source>
</evidence>
<proteinExistence type="predicted"/>
<accession>A0A1Y1VUU8</accession>
<sequence>MKFNLFFVIAISSLTAAFPYSNDDLNFVHTVFETGIEPQTETQIELPQEPPIPDLSPELSLELSQEPVQELPQELIKNDEPILYSYKPTKDNVKFIGRVSNQDGSLWAGLTDSGMEFKFIGKTVIITVSTDSIYGSLNESTPAHIFVYGDNNLYYDTITTEETMELNIVFDEVGKHTVRLIKVSECILGSIYINEIKTDAVIILPTATKDKKIEFIGDSITCAYGATDTADGEFSTKTEDGTKSYAYKVAQKFNADYSLFSLSGYGVYSGCNFGGVRDTYTIIPPLYEKLGRLNWNDNYPEETVVSMSDVDWDSSEFEPDLVVVNLGTNDAYYINSILDEETKEIEKANFSEAYKNFIYQIRSVHPNSEILCVLGAMGQDLYGEVEKAVIDYYNETNDSNVNAYKLNEQNVSKNGIGYLEHPNTLSQVDIANEIIERLETLYGWIPDSNVDISESI</sequence>
<evidence type="ECO:0000313" key="3">
    <source>
        <dbReference type="Proteomes" id="UP000193944"/>
    </source>
</evidence>
<keyword evidence="3" id="KW-1185">Reference proteome</keyword>
<dbReference type="Gene3D" id="3.40.50.1110">
    <property type="entry name" value="SGNH hydrolase"/>
    <property type="match status" value="1"/>
</dbReference>
<gene>
    <name evidence="2" type="ORF">BCR32DRAFT_297836</name>
</gene>
<feature type="chain" id="PRO_5011004607" description="Carbohydrate esterase family 2 protein" evidence="1">
    <location>
        <begin position="18"/>
        <end position="456"/>
    </location>
</feature>
<reference evidence="2 3" key="2">
    <citation type="submission" date="2016-08" db="EMBL/GenBank/DDBJ databases">
        <title>Pervasive Adenine N6-methylation of Active Genes in Fungi.</title>
        <authorList>
            <consortium name="DOE Joint Genome Institute"/>
            <person name="Mondo S.J."/>
            <person name="Dannebaum R.O."/>
            <person name="Kuo R.C."/>
            <person name="Labutti K."/>
            <person name="Haridas S."/>
            <person name="Kuo A."/>
            <person name="Salamov A."/>
            <person name="Ahrendt S.R."/>
            <person name="Lipzen A."/>
            <person name="Sullivan W."/>
            <person name="Andreopoulos W.B."/>
            <person name="Clum A."/>
            <person name="Lindquist E."/>
            <person name="Daum C."/>
            <person name="Ramamoorthy G.K."/>
            <person name="Gryganskyi A."/>
            <person name="Culley D."/>
            <person name="Magnuson J.K."/>
            <person name="James T.Y."/>
            <person name="O'Malley M.A."/>
            <person name="Stajich J.E."/>
            <person name="Spatafora J.W."/>
            <person name="Visel A."/>
            <person name="Grigoriev I.V."/>
        </authorList>
    </citation>
    <scope>NUCLEOTIDE SEQUENCE [LARGE SCALE GENOMIC DNA]</scope>
    <source>
        <strain evidence="2 3">S4</strain>
    </source>
</reference>
<dbReference type="InterPro" id="IPR001087">
    <property type="entry name" value="GDSL"/>
</dbReference>
<dbReference type="EMBL" id="MCFG01000481">
    <property type="protein sequence ID" value="ORX65060.1"/>
    <property type="molecule type" value="Genomic_DNA"/>
</dbReference>
<dbReference type="GO" id="GO:0052689">
    <property type="term" value="F:carboxylic ester hydrolase activity"/>
    <property type="evidence" value="ECO:0007669"/>
    <property type="project" value="InterPro"/>
</dbReference>
<dbReference type="PANTHER" id="PTHR37834:SF2">
    <property type="entry name" value="ESTERASE, SGNH HYDROLASE-TYPE"/>
    <property type="match status" value="1"/>
</dbReference>
<dbReference type="InterPro" id="IPR037461">
    <property type="entry name" value="CtCE2-like_dom"/>
</dbReference>
<dbReference type="PANTHER" id="PTHR37834">
    <property type="entry name" value="GDSL-LIKE LIPASE/ACYLHYDROLASE DOMAIN PROTEIN (AFU_ORTHOLOGUE AFUA_2G00620)"/>
    <property type="match status" value="1"/>
</dbReference>
<organism evidence="2 3">
    <name type="scientific">Anaeromyces robustus</name>
    <dbReference type="NCBI Taxonomy" id="1754192"/>
    <lineage>
        <taxon>Eukaryota</taxon>
        <taxon>Fungi</taxon>
        <taxon>Fungi incertae sedis</taxon>
        <taxon>Chytridiomycota</taxon>
        <taxon>Chytridiomycota incertae sedis</taxon>
        <taxon>Neocallimastigomycetes</taxon>
        <taxon>Neocallimastigales</taxon>
        <taxon>Neocallimastigaceae</taxon>
        <taxon>Anaeromyces</taxon>
    </lineage>
</organism>
<dbReference type="Gene3D" id="2.60.120.260">
    <property type="entry name" value="Galactose-binding domain-like"/>
    <property type="match status" value="1"/>
</dbReference>
<evidence type="ECO:0000313" key="2">
    <source>
        <dbReference type="EMBL" id="ORX65060.1"/>
    </source>
</evidence>
<protein>
    <recommendedName>
        <fullName evidence="4">Carbohydrate esterase family 2 protein</fullName>
    </recommendedName>
</protein>
<dbReference type="InterPro" id="IPR036514">
    <property type="entry name" value="SGNH_hydro_sf"/>
</dbReference>
<dbReference type="CDD" id="cd01831">
    <property type="entry name" value="Endoglucanase_E_like"/>
    <property type="match status" value="1"/>
</dbReference>
<dbReference type="SUPFAM" id="SSF52266">
    <property type="entry name" value="SGNH hydrolase"/>
    <property type="match status" value="1"/>
</dbReference>
<reference evidence="2 3" key="1">
    <citation type="submission" date="2016-08" db="EMBL/GenBank/DDBJ databases">
        <title>A Parts List for Fungal Cellulosomes Revealed by Comparative Genomics.</title>
        <authorList>
            <consortium name="DOE Joint Genome Institute"/>
            <person name="Haitjema C.H."/>
            <person name="Gilmore S.P."/>
            <person name="Henske J.K."/>
            <person name="Solomon K.V."/>
            <person name="De Groot R."/>
            <person name="Kuo A."/>
            <person name="Mondo S.J."/>
            <person name="Salamov A.A."/>
            <person name="Labutti K."/>
            <person name="Zhao Z."/>
            <person name="Chiniquy J."/>
            <person name="Barry K."/>
            <person name="Brewer H.M."/>
            <person name="Purvine S.O."/>
            <person name="Wright A.T."/>
            <person name="Boxma B."/>
            <person name="Van Alen T."/>
            <person name="Hackstein J.H."/>
            <person name="Baker S.E."/>
            <person name="Grigoriev I.V."/>
            <person name="O'Malley M.A."/>
        </authorList>
    </citation>
    <scope>NUCLEOTIDE SEQUENCE [LARGE SCALE GENOMIC DNA]</scope>
    <source>
        <strain evidence="2 3">S4</strain>
    </source>
</reference>
<keyword evidence="1" id="KW-0732">Signal</keyword>
<dbReference type="InterPro" id="IPR052762">
    <property type="entry name" value="PCW_deacetylase/CE"/>
</dbReference>
<name>A0A1Y1VUU8_9FUNG</name>
<dbReference type="Proteomes" id="UP000193944">
    <property type="component" value="Unassembled WGS sequence"/>
</dbReference>